<dbReference type="Proteomes" id="UP000824120">
    <property type="component" value="Chromosome 12"/>
</dbReference>
<accession>A0A9J5WD96</accession>
<gene>
    <name evidence="1" type="ORF">H5410_063439</name>
</gene>
<proteinExistence type="predicted"/>
<comment type="caution">
    <text evidence="1">The sequence shown here is derived from an EMBL/GenBank/DDBJ whole genome shotgun (WGS) entry which is preliminary data.</text>
</comment>
<sequence>MIERSIENSAKFDGKLEIYFTHAARSMVYLSSVSQLNEIDTESLYLCCGGLSFAWCRSGPTSPATMAVADGDGRVPEKKYYLSNTHVSENAFSRRNKVMFLRNWKKIATEKVIVAVFLGLTLRREASMDCVWLTVTFQGYKIEDNRRVNYCVAQDGAFHFEVPSFVVEYDEAFYRCYLPNKSNRNKSIVEIS</sequence>
<organism evidence="1 2">
    <name type="scientific">Solanum commersonii</name>
    <name type="common">Commerson's wild potato</name>
    <name type="synonym">Commerson's nightshade</name>
    <dbReference type="NCBI Taxonomy" id="4109"/>
    <lineage>
        <taxon>Eukaryota</taxon>
        <taxon>Viridiplantae</taxon>
        <taxon>Streptophyta</taxon>
        <taxon>Embryophyta</taxon>
        <taxon>Tracheophyta</taxon>
        <taxon>Spermatophyta</taxon>
        <taxon>Magnoliopsida</taxon>
        <taxon>eudicotyledons</taxon>
        <taxon>Gunneridae</taxon>
        <taxon>Pentapetalae</taxon>
        <taxon>asterids</taxon>
        <taxon>lamiids</taxon>
        <taxon>Solanales</taxon>
        <taxon>Solanaceae</taxon>
        <taxon>Solanoideae</taxon>
        <taxon>Solaneae</taxon>
        <taxon>Solanum</taxon>
    </lineage>
</organism>
<evidence type="ECO:0000313" key="1">
    <source>
        <dbReference type="EMBL" id="KAG5573673.1"/>
    </source>
</evidence>
<name>A0A9J5WD96_SOLCO</name>
<dbReference type="AlphaFoldDB" id="A0A9J5WD96"/>
<keyword evidence="2" id="KW-1185">Reference proteome</keyword>
<evidence type="ECO:0000313" key="2">
    <source>
        <dbReference type="Proteomes" id="UP000824120"/>
    </source>
</evidence>
<protein>
    <submittedName>
        <fullName evidence="1">Uncharacterized protein</fullName>
    </submittedName>
</protein>
<reference evidence="1 2" key="1">
    <citation type="submission" date="2020-09" db="EMBL/GenBank/DDBJ databases">
        <title>De no assembly of potato wild relative species, Solanum commersonii.</title>
        <authorList>
            <person name="Cho K."/>
        </authorList>
    </citation>
    <scope>NUCLEOTIDE SEQUENCE [LARGE SCALE GENOMIC DNA]</scope>
    <source>
        <strain evidence="1">LZ3.2</strain>
        <tissue evidence="1">Leaf</tissue>
    </source>
</reference>
<dbReference type="EMBL" id="JACXVP010000012">
    <property type="protein sequence ID" value="KAG5573673.1"/>
    <property type="molecule type" value="Genomic_DNA"/>
</dbReference>